<dbReference type="InterPro" id="IPR023753">
    <property type="entry name" value="FAD/NAD-binding_dom"/>
</dbReference>
<reference evidence="7" key="1">
    <citation type="submission" date="2018-05" db="EMBL/GenBank/DDBJ databases">
        <authorList>
            <person name="Lanie J.A."/>
            <person name="Ng W.-L."/>
            <person name="Kazmierczak K.M."/>
            <person name="Andrzejewski T.M."/>
            <person name="Davidsen T.M."/>
            <person name="Wayne K.J."/>
            <person name="Tettelin H."/>
            <person name="Glass J.I."/>
            <person name="Rusch D."/>
            <person name="Podicherti R."/>
            <person name="Tsui H.-C.T."/>
            <person name="Winkler M.E."/>
        </authorList>
    </citation>
    <scope>NUCLEOTIDE SEQUENCE</scope>
</reference>
<keyword evidence="2" id="KW-0285">Flavoprotein</keyword>
<sequence length="415" mass="45167">MKETTVIAGAGHAAGQAAASLRQGGYAGNIILVGDEPYVPYQRPPLSKKFLAGELEMHRLYFRPQHFYADHDIELRLSTRAKNIDRNEQNLLLDDGTSIHYDFLLLTTGSQVRKMDIPGSDLDGISYLRNIKDVLRIRQGFRPGTRVVIVGAGYIGLEVAAVSVSQGINVTVLEMEDRAMQRAVGPAISDFFAALHRRAGVDLRFGYRVESFAGSKSISAVVCQEGERFEADLVIVGIGIEPRTELAERTGLACDNGIVVDESCVTEDPHILAAGDCTNHPNAVLGRRARLESVHSAVEQAKIAAATICGKSPPVVQAPWFWSDQYDVKLQIVGLAEGYDQVILRGDPESKSFAAFYLASGRLLAVEAVNRPREFAIGKKLIAQGVSFDPEDLGDQSEDFKQVAQRALDAAMGKN</sequence>
<dbReference type="GO" id="GO:0016651">
    <property type="term" value="F:oxidoreductase activity, acting on NAD(P)H"/>
    <property type="evidence" value="ECO:0007669"/>
    <property type="project" value="TreeGrafter"/>
</dbReference>
<dbReference type="PRINTS" id="PR00368">
    <property type="entry name" value="FADPNR"/>
</dbReference>
<proteinExistence type="predicted"/>
<evidence type="ECO:0000259" key="6">
    <source>
        <dbReference type="Pfam" id="PF14759"/>
    </source>
</evidence>
<dbReference type="SUPFAM" id="SSF51905">
    <property type="entry name" value="FAD/NAD(P)-binding domain"/>
    <property type="match status" value="2"/>
</dbReference>
<accession>A0A381ZXR7</accession>
<dbReference type="GO" id="GO:0005737">
    <property type="term" value="C:cytoplasm"/>
    <property type="evidence" value="ECO:0007669"/>
    <property type="project" value="TreeGrafter"/>
</dbReference>
<gene>
    <name evidence="7" type="ORF">METZ01_LOCUS146357</name>
</gene>
<evidence type="ECO:0008006" key="8">
    <source>
        <dbReference type="Google" id="ProtNLM"/>
    </source>
</evidence>
<dbReference type="PRINTS" id="PR00411">
    <property type="entry name" value="PNDRDTASEI"/>
</dbReference>
<dbReference type="InterPro" id="IPR050446">
    <property type="entry name" value="FAD-oxidoreductase/Apoptosis"/>
</dbReference>
<keyword evidence="4" id="KW-0560">Oxidoreductase</keyword>
<dbReference type="InterPro" id="IPR016156">
    <property type="entry name" value="FAD/NAD-linked_Rdtase_dimer_sf"/>
</dbReference>
<dbReference type="PANTHER" id="PTHR43557">
    <property type="entry name" value="APOPTOSIS-INDUCING FACTOR 1"/>
    <property type="match status" value="1"/>
</dbReference>
<feature type="domain" description="Reductase C-terminal" evidence="6">
    <location>
        <begin position="320"/>
        <end position="403"/>
    </location>
</feature>
<feature type="domain" description="FAD/NAD(P)-binding" evidence="5">
    <location>
        <begin position="5"/>
        <end position="301"/>
    </location>
</feature>
<evidence type="ECO:0000256" key="4">
    <source>
        <dbReference type="ARBA" id="ARBA00023002"/>
    </source>
</evidence>
<evidence type="ECO:0000256" key="3">
    <source>
        <dbReference type="ARBA" id="ARBA00022827"/>
    </source>
</evidence>
<dbReference type="EMBL" id="UINC01022908">
    <property type="protein sequence ID" value="SVA93503.1"/>
    <property type="molecule type" value="Genomic_DNA"/>
</dbReference>
<dbReference type="Pfam" id="PF07992">
    <property type="entry name" value="Pyr_redox_2"/>
    <property type="match status" value="1"/>
</dbReference>
<protein>
    <recommendedName>
        <fullName evidence="8">FAD/NAD(P)-binding domain-containing protein</fullName>
    </recommendedName>
</protein>
<evidence type="ECO:0000256" key="1">
    <source>
        <dbReference type="ARBA" id="ARBA00001974"/>
    </source>
</evidence>
<dbReference type="InterPro" id="IPR028202">
    <property type="entry name" value="Reductase_C"/>
</dbReference>
<dbReference type="Gene3D" id="3.30.390.30">
    <property type="match status" value="1"/>
</dbReference>
<dbReference type="InterPro" id="IPR036188">
    <property type="entry name" value="FAD/NAD-bd_sf"/>
</dbReference>
<evidence type="ECO:0000313" key="7">
    <source>
        <dbReference type="EMBL" id="SVA93503.1"/>
    </source>
</evidence>
<name>A0A381ZXR7_9ZZZZ</name>
<evidence type="ECO:0000256" key="2">
    <source>
        <dbReference type="ARBA" id="ARBA00022630"/>
    </source>
</evidence>
<dbReference type="Gene3D" id="3.50.50.60">
    <property type="entry name" value="FAD/NAD(P)-binding domain"/>
    <property type="match status" value="2"/>
</dbReference>
<dbReference type="PANTHER" id="PTHR43557:SF2">
    <property type="entry name" value="RIESKE DOMAIN-CONTAINING PROTEIN-RELATED"/>
    <property type="match status" value="1"/>
</dbReference>
<organism evidence="7">
    <name type="scientific">marine metagenome</name>
    <dbReference type="NCBI Taxonomy" id="408172"/>
    <lineage>
        <taxon>unclassified sequences</taxon>
        <taxon>metagenomes</taxon>
        <taxon>ecological metagenomes</taxon>
    </lineage>
</organism>
<evidence type="ECO:0000259" key="5">
    <source>
        <dbReference type="Pfam" id="PF07992"/>
    </source>
</evidence>
<comment type="cofactor">
    <cofactor evidence="1">
        <name>FAD</name>
        <dbReference type="ChEBI" id="CHEBI:57692"/>
    </cofactor>
</comment>
<dbReference type="SUPFAM" id="SSF55424">
    <property type="entry name" value="FAD/NAD-linked reductases, dimerisation (C-terminal) domain"/>
    <property type="match status" value="1"/>
</dbReference>
<keyword evidence="3" id="KW-0274">FAD</keyword>
<dbReference type="AlphaFoldDB" id="A0A381ZXR7"/>
<dbReference type="Pfam" id="PF14759">
    <property type="entry name" value="Reductase_C"/>
    <property type="match status" value="1"/>
</dbReference>